<dbReference type="SUPFAM" id="SSF56801">
    <property type="entry name" value="Acetyl-CoA synthetase-like"/>
    <property type="match status" value="1"/>
</dbReference>
<dbReference type="RefSeq" id="XP_013079010.2">
    <property type="nucleotide sequence ID" value="XM_013223556.2"/>
</dbReference>
<organism evidence="3 4">
    <name type="scientific">Biomphalaria glabrata</name>
    <name type="common">Bloodfluke planorb</name>
    <name type="synonym">Freshwater snail</name>
    <dbReference type="NCBI Taxonomy" id="6526"/>
    <lineage>
        <taxon>Eukaryota</taxon>
        <taxon>Metazoa</taxon>
        <taxon>Spiralia</taxon>
        <taxon>Lophotrochozoa</taxon>
        <taxon>Mollusca</taxon>
        <taxon>Gastropoda</taxon>
        <taxon>Heterobranchia</taxon>
        <taxon>Euthyneura</taxon>
        <taxon>Panpulmonata</taxon>
        <taxon>Hygrophila</taxon>
        <taxon>Lymnaeoidea</taxon>
        <taxon>Planorbidae</taxon>
        <taxon>Biomphalaria</taxon>
    </lineage>
</organism>
<sequence>MSSLQRNTLLYRLQCLLQERPHSEAVVAYDEELQRSSWTYQQLFNIASRFAHILKMSGVKKGDYVLSSLPNCPEAVVTTLGVMLAGAVHVPVEVFMNSGETFFDVAERTRAKFMIVSDSELDHNSKLIASSIEWTASSITGLFKGDNPKLKHLQTMFHIERSENCDAKMDFFQHMASHENTFLCEVAEDDLCAVFCTASSSLLVCLVGHTQGGIIKGCQAFRDSVSCEDNYLNCGPTSWLTSSPGDYLVWRSTRVLLDSWHPLKVKSRARLLAEIIENEKVGTVFLTPMEVEDVVREWCPRLLPMSKHLITGGMPVTEKLINSVQPAFTKVTVRYGITETGDISTNTMESGSTFKSFDCGTCIRGVQVRLVDADFKDVAPGQTGRLLFKSPGMFGKYVGQPECETLDKFTSDGWFISGDAGCKQMNGHLFVMGRSDTMILHNTFNIHPSWIEKDLRTHPAVKEVVVVPVPDEVNFQNICACVLRHEGSDANEEDILTHYRDIYVAQEGDMFSPNYILFFDSFPVQRNGQTDRSQLAEQATATVQTSKLAKIATNIVKHFTDSNGVH</sequence>
<dbReference type="Pfam" id="PF00501">
    <property type="entry name" value="AMP-binding"/>
    <property type="match status" value="1"/>
</dbReference>
<dbReference type="GeneID" id="106064899"/>
<evidence type="ECO:0000313" key="3">
    <source>
        <dbReference type="Proteomes" id="UP001165740"/>
    </source>
</evidence>
<evidence type="ECO:0000313" key="4">
    <source>
        <dbReference type="RefSeq" id="XP_013079010.2"/>
    </source>
</evidence>
<dbReference type="PANTHER" id="PTHR42814:SF3">
    <property type="entry name" value="BETA-N-ACETYLHEXOSAMINIDASE"/>
    <property type="match status" value="1"/>
</dbReference>
<dbReference type="Pfam" id="PF13193">
    <property type="entry name" value="AMP-binding_C"/>
    <property type="match status" value="1"/>
</dbReference>
<dbReference type="Gene3D" id="3.40.50.12780">
    <property type="entry name" value="N-terminal domain of ligase-like"/>
    <property type="match status" value="1"/>
</dbReference>
<dbReference type="InterPro" id="IPR042099">
    <property type="entry name" value="ANL_N_sf"/>
</dbReference>
<dbReference type="KEGG" id="bgt:106064899"/>
<feature type="domain" description="AMP-binding enzyme C-terminal" evidence="2">
    <location>
        <begin position="451"/>
        <end position="528"/>
    </location>
</feature>
<accession>A0A9U8EA09</accession>
<feature type="domain" description="AMP-dependent synthetase/ligase" evidence="1">
    <location>
        <begin position="19"/>
        <end position="397"/>
    </location>
</feature>
<keyword evidence="3" id="KW-1185">Reference proteome</keyword>
<dbReference type="InterPro" id="IPR000873">
    <property type="entry name" value="AMP-dep_synth/lig_dom"/>
</dbReference>
<dbReference type="AlphaFoldDB" id="A0A9U8EA09"/>
<proteinExistence type="predicted"/>
<name>A0A9U8EA09_BIOGL</name>
<dbReference type="Gene3D" id="3.30.300.30">
    <property type="match status" value="1"/>
</dbReference>
<dbReference type="InterPro" id="IPR025110">
    <property type="entry name" value="AMP-bd_C"/>
</dbReference>
<evidence type="ECO:0000259" key="1">
    <source>
        <dbReference type="Pfam" id="PF00501"/>
    </source>
</evidence>
<protein>
    <submittedName>
        <fullName evidence="4">3-[(3aS,4S,7aS)-7a-methyl-1, 5-dioxo-octahydro-1H-inden-4-yl]propanoyl:CoA ligase-like</fullName>
    </submittedName>
</protein>
<dbReference type="OrthoDB" id="5953112at2759"/>
<dbReference type="InterPro" id="IPR045851">
    <property type="entry name" value="AMP-bd_C_sf"/>
</dbReference>
<dbReference type="PANTHER" id="PTHR42814">
    <property type="entry name" value="AMP-BINDING DOMAIN-CONTAINING PROTEIN"/>
    <property type="match status" value="1"/>
</dbReference>
<gene>
    <name evidence="4" type="primary">LOC106064899</name>
</gene>
<dbReference type="Proteomes" id="UP001165740">
    <property type="component" value="Chromosome 5"/>
</dbReference>
<reference evidence="4" key="1">
    <citation type="submission" date="2025-08" db="UniProtKB">
        <authorList>
            <consortium name="RefSeq"/>
        </authorList>
    </citation>
    <scope>IDENTIFICATION</scope>
</reference>
<evidence type="ECO:0000259" key="2">
    <source>
        <dbReference type="Pfam" id="PF13193"/>
    </source>
</evidence>